<organism evidence="1 2">
    <name type="scientific">Dermacentor silvarum</name>
    <name type="common">Tick</name>
    <dbReference type="NCBI Taxonomy" id="543639"/>
    <lineage>
        <taxon>Eukaryota</taxon>
        <taxon>Metazoa</taxon>
        <taxon>Ecdysozoa</taxon>
        <taxon>Arthropoda</taxon>
        <taxon>Chelicerata</taxon>
        <taxon>Arachnida</taxon>
        <taxon>Acari</taxon>
        <taxon>Parasitiformes</taxon>
        <taxon>Ixodida</taxon>
        <taxon>Ixodoidea</taxon>
        <taxon>Ixodidae</taxon>
        <taxon>Rhipicephalinae</taxon>
        <taxon>Dermacentor</taxon>
    </lineage>
</organism>
<reference evidence="1" key="1">
    <citation type="submission" date="2020-05" db="EMBL/GenBank/DDBJ databases">
        <title>Large-scale comparative analyses of tick genomes elucidate their genetic diversity and vector capacities.</title>
        <authorList>
            <person name="Jia N."/>
            <person name="Wang J."/>
            <person name="Shi W."/>
            <person name="Du L."/>
            <person name="Sun Y."/>
            <person name="Zhan W."/>
            <person name="Jiang J."/>
            <person name="Wang Q."/>
            <person name="Zhang B."/>
            <person name="Ji P."/>
            <person name="Sakyi L.B."/>
            <person name="Cui X."/>
            <person name="Yuan T."/>
            <person name="Jiang B."/>
            <person name="Yang W."/>
            <person name="Lam T.T.-Y."/>
            <person name="Chang Q."/>
            <person name="Ding S."/>
            <person name="Wang X."/>
            <person name="Zhu J."/>
            <person name="Ruan X."/>
            <person name="Zhao L."/>
            <person name="Wei J."/>
            <person name="Que T."/>
            <person name="Du C."/>
            <person name="Cheng J."/>
            <person name="Dai P."/>
            <person name="Han X."/>
            <person name="Huang E."/>
            <person name="Gao Y."/>
            <person name="Liu J."/>
            <person name="Shao H."/>
            <person name="Ye R."/>
            <person name="Li L."/>
            <person name="Wei W."/>
            <person name="Wang X."/>
            <person name="Wang C."/>
            <person name="Yang T."/>
            <person name="Huo Q."/>
            <person name="Li W."/>
            <person name="Guo W."/>
            <person name="Chen H."/>
            <person name="Zhou L."/>
            <person name="Ni X."/>
            <person name="Tian J."/>
            <person name="Zhou Y."/>
            <person name="Sheng Y."/>
            <person name="Liu T."/>
            <person name="Pan Y."/>
            <person name="Xia L."/>
            <person name="Li J."/>
            <person name="Zhao F."/>
            <person name="Cao W."/>
        </authorList>
    </citation>
    <scope>NUCLEOTIDE SEQUENCE</scope>
    <source>
        <strain evidence="1">Dsil-2018</strain>
    </source>
</reference>
<evidence type="ECO:0000313" key="2">
    <source>
        <dbReference type="Proteomes" id="UP000821865"/>
    </source>
</evidence>
<dbReference type="Proteomes" id="UP000821865">
    <property type="component" value="Chromosome 10"/>
</dbReference>
<dbReference type="EMBL" id="CM023479">
    <property type="protein sequence ID" value="KAH7973725.1"/>
    <property type="molecule type" value="Genomic_DNA"/>
</dbReference>
<proteinExistence type="predicted"/>
<gene>
    <name evidence="1" type="ORF">HPB49_004405</name>
</gene>
<accession>A0ACB8DMZ1</accession>
<keyword evidence="2" id="KW-1185">Reference proteome</keyword>
<name>A0ACB8DMZ1_DERSI</name>
<evidence type="ECO:0000313" key="1">
    <source>
        <dbReference type="EMBL" id="KAH7973725.1"/>
    </source>
</evidence>
<comment type="caution">
    <text evidence="1">The sequence shown here is derived from an EMBL/GenBank/DDBJ whole genome shotgun (WGS) entry which is preliminary data.</text>
</comment>
<protein>
    <submittedName>
        <fullName evidence="1">Uncharacterized protein</fullName>
    </submittedName>
</protein>
<sequence length="135" mass="15761">MNVRRNKIELWSQGIPQRKICRLTETSISALNRIIQAYRDEDGRPKDATRSGIHRCTSEKSDLLIVAAAIADPFQSTRQIKTALKLQANTETIRRRMREAGLRGFVTAQKPHLTERPKSRRHEFSRKYDRWTTEE</sequence>